<feature type="region of interest" description="Disordered" evidence="1">
    <location>
        <begin position="102"/>
        <end position="127"/>
    </location>
</feature>
<dbReference type="Gramene" id="TVU32855">
    <property type="protein sequence ID" value="TVU32855"/>
    <property type="gene ID" value="EJB05_24615"/>
</dbReference>
<evidence type="ECO:0000313" key="2">
    <source>
        <dbReference type="EMBL" id="TVU32855.1"/>
    </source>
</evidence>
<comment type="caution">
    <text evidence="2">The sequence shown here is derived from an EMBL/GenBank/DDBJ whole genome shotgun (WGS) entry which is preliminary data.</text>
</comment>
<evidence type="ECO:0000256" key="1">
    <source>
        <dbReference type="SAM" id="MobiDB-lite"/>
    </source>
</evidence>
<gene>
    <name evidence="2" type="ORF">EJB05_24615</name>
</gene>
<evidence type="ECO:0000313" key="3">
    <source>
        <dbReference type="Proteomes" id="UP000324897"/>
    </source>
</evidence>
<accession>A0A5J9VA86</accession>
<protein>
    <submittedName>
        <fullName evidence="2">Uncharacterized protein</fullName>
    </submittedName>
</protein>
<dbReference type="AlphaFoldDB" id="A0A5J9VA86"/>
<proteinExistence type="predicted"/>
<reference evidence="2 3" key="1">
    <citation type="journal article" date="2019" name="Sci. Rep.">
        <title>A high-quality genome of Eragrostis curvula grass provides insights into Poaceae evolution and supports new strategies to enhance forage quality.</title>
        <authorList>
            <person name="Carballo J."/>
            <person name="Santos B.A.C.M."/>
            <person name="Zappacosta D."/>
            <person name="Garbus I."/>
            <person name="Selva J.P."/>
            <person name="Gallo C.A."/>
            <person name="Diaz A."/>
            <person name="Albertini E."/>
            <person name="Caccamo M."/>
            <person name="Echenique V."/>
        </authorList>
    </citation>
    <scope>NUCLEOTIDE SEQUENCE [LARGE SCALE GENOMIC DNA]</scope>
    <source>
        <strain evidence="3">cv. Victoria</strain>
        <tissue evidence="2">Leaf</tissue>
    </source>
</reference>
<organism evidence="2 3">
    <name type="scientific">Eragrostis curvula</name>
    <name type="common">weeping love grass</name>
    <dbReference type="NCBI Taxonomy" id="38414"/>
    <lineage>
        <taxon>Eukaryota</taxon>
        <taxon>Viridiplantae</taxon>
        <taxon>Streptophyta</taxon>
        <taxon>Embryophyta</taxon>
        <taxon>Tracheophyta</taxon>
        <taxon>Spermatophyta</taxon>
        <taxon>Magnoliopsida</taxon>
        <taxon>Liliopsida</taxon>
        <taxon>Poales</taxon>
        <taxon>Poaceae</taxon>
        <taxon>PACMAD clade</taxon>
        <taxon>Chloridoideae</taxon>
        <taxon>Eragrostideae</taxon>
        <taxon>Eragrostidinae</taxon>
        <taxon>Eragrostis</taxon>
    </lineage>
</organism>
<dbReference type="Proteomes" id="UP000324897">
    <property type="component" value="Chromosome 1"/>
</dbReference>
<name>A0A5J9VA86_9POAL</name>
<sequence length="187" mass="21103">MFDTPVVNYYCRSTSLTSRKRNAGKKMQKKKRRGLCKTFSFLSPDSFLLERGRRGHMLVLRQRHVDGGGWCLPLPAIGGLLYRIMRKVPDCQCWITSGSVRQSRRHRSSERGGNGNSHRQAQPSVLGRMTTEELLPRKGDIDAGDLLTVKGSTNKIIMGDCKPVSDARQIDYVGQQVLRFGPENVRL</sequence>
<dbReference type="EMBL" id="RWGY01000011">
    <property type="protein sequence ID" value="TVU32855.1"/>
    <property type="molecule type" value="Genomic_DNA"/>
</dbReference>
<keyword evidence="3" id="KW-1185">Reference proteome</keyword>